<proteinExistence type="predicted"/>
<comment type="caution">
    <text evidence="1">The sequence shown here is derived from an EMBL/GenBank/DDBJ whole genome shotgun (WGS) entry which is preliminary data.</text>
</comment>
<dbReference type="AlphaFoldDB" id="A0A3M6UUA2"/>
<accession>A0A3M6UUA2</accession>
<dbReference type="EMBL" id="RCHS01000719">
    <property type="protein sequence ID" value="RMX57177.1"/>
    <property type="molecule type" value="Genomic_DNA"/>
</dbReference>
<evidence type="ECO:0000313" key="2">
    <source>
        <dbReference type="Proteomes" id="UP000275408"/>
    </source>
</evidence>
<organism evidence="1 2">
    <name type="scientific">Pocillopora damicornis</name>
    <name type="common">Cauliflower coral</name>
    <name type="synonym">Millepora damicornis</name>
    <dbReference type="NCBI Taxonomy" id="46731"/>
    <lineage>
        <taxon>Eukaryota</taxon>
        <taxon>Metazoa</taxon>
        <taxon>Cnidaria</taxon>
        <taxon>Anthozoa</taxon>
        <taxon>Hexacorallia</taxon>
        <taxon>Scleractinia</taxon>
        <taxon>Astrocoeniina</taxon>
        <taxon>Pocilloporidae</taxon>
        <taxon>Pocillopora</taxon>
    </lineage>
</organism>
<gene>
    <name evidence="1" type="ORF">pdam_00024321</name>
</gene>
<name>A0A3M6UUA2_POCDA</name>
<protein>
    <submittedName>
        <fullName evidence="1">Uncharacterized protein</fullName>
    </submittedName>
</protein>
<reference evidence="1 2" key="1">
    <citation type="journal article" date="2018" name="Sci. Rep.">
        <title>Comparative analysis of the Pocillopora damicornis genome highlights role of immune system in coral evolution.</title>
        <authorList>
            <person name="Cunning R."/>
            <person name="Bay R.A."/>
            <person name="Gillette P."/>
            <person name="Baker A.C."/>
            <person name="Traylor-Knowles N."/>
        </authorList>
    </citation>
    <scope>NUCLEOTIDE SEQUENCE [LARGE SCALE GENOMIC DNA]</scope>
    <source>
        <strain evidence="1">RSMAS</strain>
        <tissue evidence="1">Whole animal</tissue>
    </source>
</reference>
<sequence>MLPSVGPILGAIGPAHKIVPPTNIIYNGYRIVEVNPTREYITSIEFVILGSHEYLDFSRSYFRMELV</sequence>
<evidence type="ECO:0000313" key="1">
    <source>
        <dbReference type="EMBL" id="RMX57177.1"/>
    </source>
</evidence>
<dbReference type="Proteomes" id="UP000275408">
    <property type="component" value="Unassembled WGS sequence"/>
</dbReference>
<keyword evidence="2" id="KW-1185">Reference proteome</keyword>